<dbReference type="EMBL" id="FNKX01000004">
    <property type="protein sequence ID" value="SDR61765.1"/>
    <property type="molecule type" value="Genomic_DNA"/>
</dbReference>
<evidence type="ECO:0000256" key="7">
    <source>
        <dbReference type="ARBA" id="ARBA00022676"/>
    </source>
</evidence>
<evidence type="ECO:0000256" key="8">
    <source>
        <dbReference type="ARBA" id="ARBA00022679"/>
    </source>
</evidence>
<dbReference type="Pfam" id="PF02749">
    <property type="entry name" value="QRPTase_N"/>
    <property type="match status" value="1"/>
</dbReference>
<dbReference type="PANTHER" id="PTHR32179">
    <property type="entry name" value="NICOTINATE-NUCLEOTIDE PYROPHOSPHORYLASE [CARBOXYLATING]"/>
    <property type="match status" value="1"/>
</dbReference>
<evidence type="ECO:0000256" key="3">
    <source>
        <dbReference type="ARBA" id="ARBA00009400"/>
    </source>
</evidence>
<protein>
    <recommendedName>
        <fullName evidence="11">Probable nicotinate-nucleotide pyrophosphorylase [carboxylating]</fullName>
        <ecNumber evidence="5">2.4.2.19</ecNumber>
    </recommendedName>
    <alternativeName>
        <fullName evidence="9">Quinolinate phosphoribosyltransferase [decarboxylating]</fullName>
    </alternativeName>
</protein>
<sequence length="281" mass="30151">MDGMTRAAMTRNVRDALAEDVGEADWTSLLIDPDASAEAVLTVREAALLCGRPWFDETLQHVDPRITIDWFVGEGERMHEKQAVCRIAGPARGMLTAERTALNFIQLLSGVATETSMMTRVVEGTAARILDTRKTLSGLRLAQKYAVRVGGGENHRRGLCDGILIKENHIAGGGGIASTLRATQALGAGVTVQVEVETLDELKEALAGGGAAILLDNFSIEMMREAVRFTAGRAELEVSGGVTEQTLRTIAETGVDRISLGKLTKNVRAIDFSLRFVAFAG</sequence>
<gene>
    <name evidence="15" type="ORF">SAMN05445850_7949</name>
</gene>
<dbReference type="InterPro" id="IPR004393">
    <property type="entry name" value="NadC"/>
</dbReference>
<evidence type="ECO:0000256" key="4">
    <source>
        <dbReference type="ARBA" id="ARBA00011218"/>
    </source>
</evidence>
<evidence type="ECO:0000256" key="2">
    <source>
        <dbReference type="ARBA" id="ARBA00004893"/>
    </source>
</evidence>
<comment type="catalytic activity">
    <reaction evidence="10">
        <text>nicotinate beta-D-ribonucleotide + CO2 + diphosphate = quinolinate + 5-phospho-alpha-D-ribose 1-diphosphate + 2 H(+)</text>
        <dbReference type="Rhea" id="RHEA:12733"/>
        <dbReference type="ChEBI" id="CHEBI:15378"/>
        <dbReference type="ChEBI" id="CHEBI:16526"/>
        <dbReference type="ChEBI" id="CHEBI:29959"/>
        <dbReference type="ChEBI" id="CHEBI:33019"/>
        <dbReference type="ChEBI" id="CHEBI:57502"/>
        <dbReference type="ChEBI" id="CHEBI:58017"/>
        <dbReference type="EC" id="2.4.2.19"/>
    </reaction>
</comment>
<evidence type="ECO:0000256" key="11">
    <source>
        <dbReference type="ARBA" id="ARBA00069173"/>
    </source>
</evidence>
<dbReference type="RefSeq" id="WP_090812400.1">
    <property type="nucleotide sequence ID" value="NZ_FNKX01000004.1"/>
</dbReference>
<accession>A0A1H1KJ21</accession>
<evidence type="ECO:0000256" key="5">
    <source>
        <dbReference type="ARBA" id="ARBA00011944"/>
    </source>
</evidence>
<dbReference type="NCBIfam" id="TIGR00078">
    <property type="entry name" value="nadC"/>
    <property type="match status" value="1"/>
</dbReference>
<dbReference type="AlphaFoldDB" id="A0A1H1KJ21"/>
<dbReference type="FunFam" id="3.20.20.70:FF:000030">
    <property type="entry name" value="Nicotinate-nucleotide pyrophosphorylase, carboxylating"/>
    <property type="match status" value="1"/>
</dbReference>
<dbReference type="STRING" id="157910.SAMN05445850_7949"/>
<dbReference type="InterPro" id="IPR002638">
    <property type="entry name" value="Quinolinate_PRibosylTrfase_C"/>
</dbReference>
<dbReference type="InterPro" id="IPR036068">
    <property type="entry name" value="Nicotinate_pribotase-like_C"/>
</dbReference>
<keyword evidence="6" id="KW-0662">Pyridine nucleotide biosynthesis</keyword>
<comment type="subunit">
    <text evidence="4">Hexamer formed by 3 homodimers.</text>
</comment>
<feature type="domain" description="Quinolinate phosphoribosyl transferase N-terminal" evidence="14">
    <location>
        <begin position="25"/>
        <end position="109"/>
    </location>
</feature>
<evidence type="ECO:0000256" key="6">
    <source>
        <dbReference type="ARBA" id="ARBA00022642"/>
    </source>
</evidence>
<dbReference type="InterPro" id="IPR037128">
    <property type="entry name" value="Quinolinate_PRibosylTase_N_sf"/>
</dbReference>
<dbReference type="EC" id="2.4.2.19" evidence="5"/>
<dbReference type="GO" id="GO:0004514">
    <property type="term" value="F:nicotinate-nucleotide diphosphorylase (carboxylating) activity"/>
    <property type="evidence" value="ECO:0007669"/>
    <property type="project" value="UniProtKB-EC"/>
</dbReference>
<dbReference type="SUPFAM" id="SSF51690">
    <property type="entry name" value="Nicotinate/Quinolinate PRTase C-terminal domain-like"/>
    <property type="match status" value="1"/>
</dbReference>
<evidence type="ECO:0000256" key="1">
    <source>
        <dbReference type="ARBA" id="ARBA00003237"/>
    </source>
</evidence>
<name>A0A1H1KJ21_9BURK</name>
<evidence type="ECO:0000259" key="14">
    <source>
        <dbReference type="Pfam" id="PF02749"/>
    </source>
</evidence>
<keyword evidence="8 12" id="KW-0808">Transferase</keyword>
<dbReference type="CDD" id="cd01572">
    <property type="entry name" value="QPRTase"/>
    <property type="match status" value="1"/>
</dbReference>
<evidence type="ECO:0000313" key="15">
    <source>
        <dbReference type="EMBL" id="SDR61765.1"/>
    </source>
</evidence>
<feature type="domain" description="Quinolinate phosphoribosyl transferase C-terminal" evidence="13">
    <location>
        <begin position="111"/>
        <end position="275"/>
    </location>
</feature>
<dbReference type="InterPro" id="IPR013785">
    <property type="entry name" value="Aldolase_TIM"/>
</dbReference>
<keyword evidence="16" id="KW-1185">Reference proteome</keyword>
<dbReference type="InterPro" id="IPR022412">
    <property type="entry name" value="Quinolinate_PRibosylTrfase_N"/>
</dbReference>
<dbReference type="PANTHER" id="PTHR32179:SF3">
    <property type="entry name" value="NICOTINATE-NUCLEOTIDE PYROPHOSPHORYLASE [CARBOXYLATING]"/>
    <property type="match status" value="1"/>
</dbReference>
<keyword evidence="7 12" id="KW-0328">Glycosyltransferase</keyword>
<dbReference type="SUPFAM" id="SSF54675">
    <property type="entry name" value="Nicotinate/Quinolinate PRTase N-terminal domain-like"/>
    <property type="match status" value="1"/>
</dbReference>
<dbReference type="Gene3D" id="3.90.1170.20">
    <property type="entry name" value="Quinolinate phosphoribosyl transferase, N-terminal domain"/>
    <property type="match status" value="1"/>
</dbReference>
<evidence type="ECO:0000256" key="12">
    <source>
        <dbReference type="PIRNR" id="PIRNR006250"/>
    </source>
</evidence>
<comment type="pathway">
    <text evidence="2">Cofactor biosynthesis; NAD(+) biosynthesis; nicotinate D-ribonucleotide from quinolinate: step 1/1.</text>
</comment>
<evidence type="ECO:0000256" key="9">
    <source>
        <dbReference type="ARBA" id="ARBA00033102"/>
    </source>
</evidence>
<dbReference type="GO" id="GO:0005737">
    <property type="term" value="C:cytoplasm"/>
    <property type="evidence" value="ECO:0007669"/>
    <property type="project" value="TreeGrafter"/>
</dbReference>
<proteinExistence type="inferred from homology"/>
<dbReference type="UniPathway" id="UPA00253">
    <property type="reaction ID" value="UER00331"/>
</dbReference>
<comment type="function">
    <text evidence="1">Involved in the catabolism of quinolinic acid (QA).</text>
</comment>
<dbReference type="InterPro" id="IPR027277">
    <property type="entry name" value="NadC/ModD"/>
</dbReference>
<organism evidence="15 16">
    <name type="scientific">Paraburkholderia tuberum</name>
    <dbReference type="NCBI Taxonomy" id="157910"/>
    <lineage>
        <taxon>Bacteria</taxon>
        <taxon>Pseudomonadati</taxon>
        <taxon>Pseudomonadota</taxon>
        <taxon>Betaproteobacteria</taxon>
        <taxon>Burkholderiales</taxon>
        <taxon>Burkholderiaceae</taxon>
        <taxon>Paraburkholderia</taxon>
    </lineage>
</organism>
<dbReference type="Pfam" id="PF01729">
    <property type="entry name" value="QRPTase_C"/>
    <property type="match status" value="1"/>
</dbReference>
<dbReference type="PIRSF" id="PIRSF006250">
    <property type="entry name" value="NadC_ModD"/>
    <property type="match status" value="1"/>
</dbReference>
<dbReference type="FunFam" id="3.90.1170.20:FF:000001">
    <property type="entry name" value="Nicotinate-nucleotide diphosphorylase (Carboxylating)"/>
    <property type="match status" value="1"/>
</dbReference>
<dbReference type="Gene3D" id="3.20.20.70">
    <property type="entry name" value="Aldolase class I"/>
    <property type="match status" value="1"/>
</dbReference>
<evidence type="ECO:0000256" key="10">
    <source>
        <dbReference type="ARBA" id="ARBA00047445"/>
    </source>
</evidence>
<comment type="similarity">
    <text evidence="3 12">Belongs to the NadC/ModD family.</text>
</comment>
<evidence type="ECO:0000259" key="13">
    <source>
        <dbReference type="Pfam" id="PF01729"/>
    </source>
</evidence>
<dbReference type="GO" id="GO:0034213">
    <property type="term" value="P:quinolinate catabolic process"/>
    <property type="evidence" value="ECO:0007669"/>
    <property type="project" value="TreeGrafter"/>
</dbReference>
<reference evidence="16" key="1">
    <citation type="submission" date="2016-10" db="EMBL/GenBank/DDBJ databases">
        <authorList>
            <person name="Varghese N."/>
            <person name="Submissions S."/>
        </authorList>
    </citation>
    <scope>NUCLEOTIDE SEQUENCE [LARGE SCALE GENOMIC DNA]</scope>
    <source>
        <strain evidence="16">DUS833</strain>
    </source>
</reference>
<dbReference type="GO" id="GO:0009435">
    <property type="term" value="P:NAD+ biosynthetic process"/>
    <property type="evidence" value="ECO:0007669"/>
    <property type="project" value="UniProtKB-UniPathway"/>
</dbReference>
<evidence type="ECO:0000313" key="16">
    <source>
        <dbReference type="Proteomes" id="UP000199365"/>
    </source>
</evidence>
<dbReference type="Proteomes" id="UP000199365">
    <property type="component" value="Unassembled WGS sequence"/>
</dbReference>